<keyword evidence="3" id="KW-0472">Membrane</keyword>
<accession>A0ABS4KTA8</accession>
<comment type="similarity">
    <text evidence="1">Belongs to the membrane fusion protein (MFP) (TC 8.A.1) family.</text>
</comment>
<dbReference type="Pfam" id="PF25984">
    <property type="entry name" value="BSH_YknX"/>
    <property type="match status" value="1"/>
</dbReference>
<dbReference type="NCBIfam" id="TIGR01730">
    <property type="entry name" value="RND_mfp"/>
    <property type="match status" value="1"/>
</dbReference>
<protein>
    <submittedName>
        <fullName evidence="7">HlyD family secretion protein</fullName>
    </submittedName>
</protein>
<keyword evidence="8" id="KW-1185">Reference proteome</keyword>
<evidence type="ECO:0000256" key="2">
    <source>
        <dbReference type="SAM" id="MobiDB-lite"/>
    </source>
</evidence>
<dbReference type="EMBL" id="JAGGLM010000012">
    <property type="protein sequence ID" value="MBP2033287.1"/>
    <property type="molecule type" value="Genomic_DNA"/>
</dbReference>
<gene>
    <name evidence="7" type="ORF">J2Z42_001990</name>
</gene>
<sequence length="366" mass="39947">MKTRFEFVKDKKKLGIILGVVFIIVIIGISSYVKARKSQVKNVTISTVSKRNLVESTIVSGNIEPNYRDTITLNNTQKVAKVLVTAGQQVKKGDILVQMDTSDYESELNKEKADLSSAQNSISQAQTVQAAGGASKNSGAGQTDSIRAQIDDLNEKIDQCNIKSGIDGKVVKIDAKENQVPNTGDTVIVDDTSKYKVSIDMSQYDAMKVEKGQRAIVKIKGNDDIKYTGSVTNVGQIAEVSTDAKSTSPSPSQEAKVNVEVTLDNADDSIKSGYEADAEIIFNERRNAVSMDVNSVKQEKATKKKYVYVVNDKNKVLKRYINTGIETDDYVEVIQGLKEDERYVSNPPDTLKAGDSVENKAGGNIK</sequence>
<evidence type="ECO:0000259" key="5">
    <source>
        <dbReference type="Pfam" id="PF25984"/>
    </source>
</evidence>
<dbReference type="PANTHER" id="PTHR30469:SF33">
    <property type="entry name" value="SLR1207 PROTEIN"/>
    <property type="match status" value="1"/>
</dbReference>
<dbReference type="RefSeq" id="WP_209702435.1">
    <property type="nucleotide sequence ID" value="NZ_JAGGLM010000012.1"/>
</dbReference>
<evidence type="ECO:0000256" key="1">
    <source>
        <dbReference type="ARBA" id="ARBA00009477"/>
    </source>
</evidence>
<evidence type="ECO:0000259" key="6">
    <source>
        <dbReference type="Pfam" id="PF25990"/>
    </source>
</evidence>
<dbReference type="InterPro" id="IPR058627">
    <property type="entry name" value="MdtA-like_C"/>
</dbReference>
<evidence type="ECO:0000256" key="3">
    <source>
        <dbReference type="SAM" id="Phobius"/>
    </source>
</evidence>
<dbReference type="PANTHER" id="PTHR30469">
    <property type="entry name" value="MULTIDRUG RESISTANCE PROTEIN MDTA"/>
    <property type="match status" value="1"/>
</dbReference>
<keyword evidence="3" id="KW-0812">Transmembrane</keyword>
<dbReference type="Gene3D" id="2.40.420.20">
    <property type="match status" value="1"/>
</dbReference>
<dbReference type="Proteomes" id="UP001519307">
    <property type="component" value="Unassembled WGS sequence"/>
</dbReference>
<dbReference type="Pfam" id="PF25967">
    <property type="entry name" value="RND-MFP_C"/>
    <property type="match status" value="1"/>
</dbReference>
<keyword evidence="3" id="KW-1133">Transmembrane helix</keyword>
<evidence type="ECO:0000259" key="4">
    <source>
        <dbReference type="Pfam" id="PF25967"/>
    </source>
</evidence>
<name>A0ABS4KTA8_9CLOT</name>
<dbReference type="Gene3D" id="2.40.30.170">
    <property type="match status" value="1"/>
</dbReference>
<feature type="domain" description="YknX-like beta-barrel" evidence="6">
    <location>
        <begin position="196"/>
        <end position="280"/>
    </location>
</feature>
<feature type="region of interest" description="Disordered" evidence="2">
    <location>
        <begin position="344"/>
        <end position="366"/>
    </location>
</feature>
<organism evidence="7 8">
    <name type="scientific">Clostridium algifaecis</name>
    <dbReference type="NCBI Taxonomy" id="1472040"/>
    <lineage>
        <taxon>Bacteria</taxon>
        <taxon>Bacillati</taxon>
        <taxon>Bacillota</taxon>
        <taxon>Clostridia</taxon>
        <taxon>Eubacteriales</taxon>
        <taxon>Clostridiaceae</taxon>
        <taxon>Clostridium</taxon>
    </lineage>
</organism>
<dbReference type="Pfam" id="PF25990">
    <property type="entry name" value="Beta-barrel_YknX"/>
    <property type="match status" value="1"/>
</dbReference>
<dbReference type="InterPro" id="IPR058639">
    <property type="entry name" value="BSH_YknX-like"/>
</dbReference>
<feature type="transmembrane region" description="Helical" evidence="3">
    <location>
        <begin position="14"/>
        <end position="33"/>
    </location>
</feature>
<feature type="domain" description="YknX-like barrel-sandwich hybrid" evidence="5">
    <location>
        <begin position="78"/>
        <end position="180"/>
    </location>
</feature>
<proteinExistence type="inferred from homology"/>
<comment type="caution">
    <text evidence="7">The sequence shown here is derived from an EMBL/GenBank/DDBJ whole genome shotgun (WGS) entry which is preliminary data.</text>
</comment>
<dbReference type="InterPro" id="IPR006143">
    <property type="entry name" value="RND_pump_MFP"/>
</dbReference>
<evidence type="ECO:0000313" key="8">
    <source>
        <dbReference type="Proteomes" id="UP001519307"/>
    </source>
</evidence>
<evidence type="ECO:0000313" key="7">
    <source>
        <dbReference type="EMBL" id="MBP2033287.1"/>
    </source>
</evidence>
<reference evidence="7 8" key="1">
    <citation type="submission" date="2021-03" db="EMBL/GenBank/DDBJ databases">
        <title>Genomic Encyclopedia of Type Strains, Phase IV (KMG-IV): sequencing the most valuable type-strain genomes for metagenomic binning, comparative biology and taxonomic classification.</title>
        <authorList>
            <person name="Goeker M."/>
        </authorList>
    </citation>
    <scope>NUCLEOTIDE SEQUENCE [LARGE SCALE GENOMIC DNA]</scope>
    <source>
        <strain evidence="7 8">DSM 28783</strain>
    </source>
</reference>
<dbReference type="SUPFAM" id="SSF111369">
    <property type="entry name" value="HlyD-like secretion proteins"/>
    <property type="match status" value="1"/>
</dbReference>
<dbReference type="InterPro" id="IPR058636">
    <property type="entry name" value="Beta-barrel_YknX"/>
</dbReference>
<dbReference type="Gene3D" id="2.40.50.100">
    <property type="match status" value="1"/>
</dbReference>
<feature type="domain" description="Multidrug resistance protein MdtA-like C-terminal permuted SH3" evidence="4">
    <location>
        <begin position="300"/>
        <end position="344"/>
    </location>
</feature>
<dbReference type="Gene3D" id="1.10.287.470">
    <property type="entry name" value="Helix hairpin bin"/>
    <property type="match status" value="1"/>
</dbReference>